<protein>
    <submittedName>
        <fullName evidence="1">Uncharacterized protein</fullName>
    </submittedName>
</protein>
<evidence type="ECO:0000313" key="2">
    <source>
        <dbReference type="Proteomes" id="UP000663823"/>
    </source>
</evidence>
<dbReference type="EMBL" id="CAJOAX010032408">
    <property type="protein sequence ID" value="CAF4250903.1"/>
    <property type="molecule type" value="Genomic_DNA"/>
</dbReference>
<comment type="caution">
    <text evidence="1">The sequence shown here is derived from an EMBL/GenBank/DDBJ whole genome shotgun (WGS) entry which is preliminary data.</text>
</comment>
<gene>
    <name evidence="1" type="ORF">OTI717_LOCUS40419</name>
</gene>
<dbReference type="Proteomes" id="UP000663823">
    <property type="component" value="Unassembled WGS sequence"/>
</dbReference>
<reference evidence="1" key="1">
    <citation type="submission" date="2021-02" db="EMBL/GenBank/DDBJ databases">
        <authorList>
            <person name="Nowell W R."/>
        </authorList>
    </citation>
    <scope>NUCLEOTIDE SEQUENCE</scope>
</reference>
<accession>A0A820ETC7</accession>
<dbReference type="AlphaFoldDB" id="A0A820ETC7"/>
<sequence>MATNEIEQVITNGTSETKHSKSKKQINHNNDYSYIPNYLKVLNRIFKKMLINSLEDAKEIVKKLNSKDKIKYIRQYTYLIHRLFYVQLQESQWKYYYDIGIQENIWSGRVSKKWAAMNSMNYTYGRSKTLIIQRLKSIERQLQQASQALQDFGTQPLPQCLSQMNPPLDYEKLSAMVTAVVRKDSTDHRLVQQVYDLKPNTQQIRCIRNIWK</sequence>
<proteinExistence type="predicted"/>
<feature type="non-terminal residue" evidence="1">
    <location>
        <position position="1"/>
    </location>
</feature>
<organism evidence="1 2">
    <name type="scientific">Rotaria sordida</name>
    <dbReference type="NCBI Taxonomy" id="392033"/>
    <lineage>
        <taxon>Eukaryota</taxon>
        <taxon>Metazoa</taxon>
        <taxon>Spiralia</taxon>
        <taxon>Gnathifera</taxon>
        <taxon>Rotifera</taxon>
        <taxon>Eurotatoria</taxon>
        <taxon>Bdelloidea</taxon>
        <taxon>Philodinida</taxon>
        <taxon>Philodinidae</taxon>
        <taxon>Rotaria</taxon>
    </lineage>
</organism>
<evidence type="ECO:0000313" key="1">
    <source>
        <dbReference type="EMBL" id="CAF4250903.1"/>
    </source>
</evidence>
<name>A0A820ETC7_9BILA</name>